<accession>A0A6N8EGD7</accession>
<gene>
    <name evidence="1" type="ORF">GJ668_16185</name>
</gene>
<evidence type="ECO:0000313" key="1">
    <source>
        <dbReference type="EMBL" id="MTW22610.1"/>
    </source>
</evidence>
<comment type="caution">
    <text evidence="1">The sequence shown here is derived from an EMBL/GenBank/DDBJ whole genome shotgun (WGS) entry which is preliminary data.</text>
</comment>
<dbReference type="RefSeq" id="WP_155451171.1">
    <property type="nucleotide sequence ID" value="NZ_WNKT01000046.1"/>
</dbReference>
<keyword evidence="2" id="KW-1185">Reference proteome</keyword>
<dbReference type="AlphaFoldDB" id="A0A6N8EGD7"/>
<dbReference type="EMBL" id="WNKT01000046">
    <property type="protein sequence ID" value="MTW22610.1"/>
    <property type="molecule type" value="Genomic_DNA"/>
</dbReference>
<name>A0A6N8EGD7_9GAMM</name>
<evidence type="ECO:0000313" key="2">
    <source>
        <dbReference type="Proteomes" id="UP000434044"/>
    </source>
</evidence>
<sequence>MKLFKSFLIISVLIIQPVMAQEFLSESSAISLDRLLNGLDNQCEYSDDLRQLQRTLLIDQGGSYRFNARAKDRIQANLKPAIGNIRLIEDDDEYAVISISVNGTWHGFSVSDLQFVLGKENGINATSVIFNPPFDPVLSFFSPRIKASKQAILSNANDYMEIVTDLNVVDGKIRLDCDVST</sequence>
<dbReference type="OrthoDB" id="5772674at2"/>
<dbReference type="Proteomes" id="UP000434044">
    <property type="component" value="Unassembled WGS sequence"/>
</dbReference>
<reference evidence="1 2" key="1">
    <citation type="submission" date="2019-11" db="EMBL/GenBank/DDBJ databases">
        <title>Whole-genome sequence of the anaerobic purple sulfur bacterium Allochromatium palmeri DSM 15591.</title>
        <authorList>
            <person name="Kyndt J.A."/>
            <person name="Meyer T.E."/>
        </authorList>
    </citation>
    <scope>NUCLEOTIDE SEQUENCE [LARGE SCALE GENOMIC DNA]</scope>
    <source>
        <strain evidence="1 2">DSM 15591</strain>
    </source>
</reference>
<proteinExistence type="predicted"/>
<protein>
    <submittedName>
        <fullName evidence="1">Uncharacterized protein</fullName>
    </submittedName>
</protein>
<organism evidence="1 2">
    <name type="scientific">Allochromatium palmeri</name>
    <dbReference type="NCBI Taxonomy" id="231048"/>
    <lineage>
        <taxon>Bacteria</taxon>
        <taxon>Pseudomonadati</taxon>
        <taxon>Pseudomonadota</taxon>
        <taxon>Gammaproteobacteria</taxon>
        <taxon>Chromatiales</taxon>
        <taxon>Chromatiaceae</taxon>
        <taxon>Allochromatium</taxon>
    </lineage>
</organism>